<proteinExistence type="predicted"/>
<evidence type="ECO:0000313" key="1">
    <source>
        <dbReference type="EMBL" id="GBG29662.1"/>
    </source>
</evidence>
<accession>A0A2R5GFH0</accession>
<comment type="caution">
    <text evidence="1">The sequence shown here is derived from an EMBL/GenBank/DDBJ whole genome shotgun (WGS) entry which is preliminary data.</text>
</comment>
<evidence type="ECO:0000313" key="2">
    <source>
        <dbReference type="Proteomes" id="UP000241890"/>
    </source>
</evidence>
<dbReference type="Proteomes" id="UP000241890">
    <property type="component" value="Unassembled WGS sequence"/>
</dbReference>
<protein>
    <submittedName>
        <fullName evidence="1">Uncharacterized protein</fullName>
    </submittedName>
</protein>
<reference evidence="1 2" key="1">
    <citation type="submission" date="2017-12" db="EMBL/GenBank/DDBJ databases">
        <title>Sequencing, de novo assembly and annotation of complete genome of a new Thraustochytrid species, strain FCC1311.</title>
        <authorList>
            <person name="Sedici K."/>
            <person name="Godart F."/>
            <person name="Aiese Cigliano R."/>
            <person name="Sanseverino W."/>
            <person name="Barakat M."/>
            <person name="Ortet P."/>
            <person name="Marechal E."/>
            <person name="Cagnac O."/>
            <person name="Amato A."/>
        </authorList>
    </citation>
    <scope>NUCLEOTIDE SEQUENCE [LARGE SCALE GENOMIC DNA]</scope>
</reference>
<dbReference type="EMBL" id="BEYU01000063">
    <property type="protein sequence ID" value="GBG29662.1"/>
    <property type="molecule type" value="Genomic_DNA"/>
</dbReference>
<name>A0A2R5GFH0_9STRA</name>
<sequence length="306" mass="33561">MNVVARLARRSTPAAARLQGRWTATARFGGVAPWTQQHQSGLVAAKATAAANWSTMRGARSFFSEAPTNFGSPPTSLSVNQAIAISETVLMYMELGLPGDQLDEILKERSSSMVVTRLRKMLSVYIGTQLYVLGPFGFAGDQQSIEHFARLQMQTLQGMDPNCDEIKELQKLSAETWNVLVKRSFGIKDIPELTQDQIRFAATRVSANLQDPTFLKMIEDLYNTEIKTLVAEGKQDLAVDKLQDALVPCYINVLQAMNVDSLPATDEGYVLLQVCMNQNMADPAIAQAIMSGFSAVQARAPVNVQV</sequence>
<gene>
    <name evidence="1" type="ORF">FCC1311_058832</name>
</gene>
<organism evidence="1 2">
    <name type="scientific">Hondaea fermentalgiana</name>
    <dbReference type="NCBI Taxonomy" id="2315210"/>
    <lineage>
        <taxon>Eukaryota</taxon>
        <taxon>Sar</taxon>
        <taxon>Stramenopiles</taxon>
        <taxon>Bigyra</taxon>
        <taxon>Labyrinthulomycetes</taxon>
        <taxon>Thraustochytrida</taxon>
        <taxon>Thraustochytriidae</taxon>
        <taxon>Hondaea</taxon>
    </lineage>
</organism>
<dbReference type="InParanoid" id="A0A2R5GFH0"/>
<dbReference type="AlphaFoldDB" id="A0A2R5GFH0"/>
<keyword evidence="2" id="KW-1185">Reference proteome</keyword>